<feature type="chain" id="PRO_5032291857" evidence="1">
    <location>
        <begin position="38"/>
        <end position="119"/>
    </location>
</feature>
<reference evidence="3" key="1">
    <citation type="submission" date="2019-12" db="EMBL/GenBank/DDBJ databases">
        <authorList>
            <person name="Awala S.I."/>
            <person name="Rhee S.K."/>
        </authorList>
    </citation>
    <scope>NUCLEOTIDE SEQUENCE [LARGE SCALE GENOMIC DNA]</scope>
    <source>
        <strain evidence="3">IM1</strain>
    </source>
</reference>
<dbReference type="RefSeq" id="WP_169602407.1">
    <property type="nucleotide sequence ID" value="NZ_CP046565.1"/>
</dbReference>
<organism evidence="2 3">
    <name type="scientific">Methylococcus geothermalis</name>
    <dbReference type="NCBI Taxonomy" id="2681310"/>
    <lineage>
        <taxon>Bacteria</taxon>
        <taxon>Pseudomonadati</taxon>
        <taxon>Pseudomonadota</taxon>
        <taxon>Gammaproteobacteria</taxon>
        <taxon>Methylococcales</taxon>
        <taxon>Methylococcaceae</taxon>
        <taxon>Methylococcus</taxon>
    </lineage>
</organism>
<gene>
    <name evidence="2" type="ORF">GNH96_03745</name>
</gene>
<proteinExistence type="predicted"/>
<evidence type="ECO:0000256" key="1">
    <source>
        <dbReference type="SAM" id="SignalP"/>
    </source>
</evidence>
<feature type="signal peptide" evidence="1">
    <location>
        <begin position="1"/>
        <end position="37"/>
    </location>
</feature>
<protein>
    <submittedName>
        <fullName evidence="2">Uncharacterized protein</fullName>
    </submittedName>
</protein>
<evidence type="ECO:0000313" key="2">
    <source>
        <dbReference type="EMBL" id="QJD29165.1"/>
    </source>
</evidence>
<dbReference type="KEGG" id="metu:GNH96_03745"/>
<keyword evidence="3" id="KW-1185">Reference proteome</keyword>
<dbReference type="Proteomes" id="UP000503004">
    <property type="component" value="Chromosome"/>
</dbReference>
<accession>A0A858Q5T6</accession>
<dbReference type="AlphaFoldDB" id="A0A858Q5T6"/>
<sequence>MNVENSTQSRRAGTAGFLLRLGMAVVLALGAASSVQAWEEWEDEADNPIQVQCYRVERWGDGYNLEQIGNVTVHSNQQAALICNNMEYACRGRCIACAHDYDYYEDICMDLSGRQFVKP</sequence>
<keyword evidence="1" id="KW-0732">Signal</keyword>
<name>A0A858Q5T6_9GAMM</name>
<evidence type="ECO:0000313" key="3">
    <source>
        <dbReference type="Proteomes" id="UP000503004"/>
    </source>
</evidence>
<dbReference type="EMBL" id="CP046565">
    <property type="protein sequence ID" value="QJD29165.1"/>
    <property type="molecule type" value="Genomic_DNA"/>
</dbReference>